<organism evidence="1 2">
    <name type="scientific">Dreissena polymorpha</name>
    <name type="common">Zebra mussel</name>
    <name type="synonym">Mytilus polymorpha</name>
    <dbReference type="NCBI Taxonomy" id="45954"/>
    <lineage>
        <taxon>Eukaryota</taxon>
        <taxon>Metazoa</taxon>
        <taxon>Spiralia</taxon>
        <taxon>Lophotrochozoa</taxon>
        <taxon>Mollusca</taxon>
        <taxon>Bivalvia</taxon>
        <taxon>Autobranchia</taxon>
        <taxon>Heteroconchia</taxon>
        <taxon>Euheterodonta</taxon>
        <taxon>Imparidentia</taxon>
        <taxon>Neoheterodontei</taxon>
        <taxon>Myida</taxon>
        <taxon>Dreissenoidea</taxon>
        <taxon>Dreissenidae</taxon>
        <taxon>Dreissena</taxon>
    </lineage>
</organism>
<evidence type="ECO:0000313" key="1">
    <source>
        <dbReference type="EMBL" id="KAH3791535.1"/>
    </source>
</evidence>
<reference evidence="1" key="1">
    <citation type="journal article" date="2019" name="bioRxiv">
        <title>The Genome of the Zebra Mussel, Dreissena polymorpha: A Resource for Invasive Species Research.</title>
        <authorList>
            <person name="McCartney M.A."/>
            <person name="Auch B."/>
            <person name="Kono T."/>
            <person name="Mallez S."/>
            <person name="Zhang Y."/>
            <person name="Obille A."/>
            <person name="Becker A."/>
            <person name="Abrahante J.E."/>
            <person name="Garbe J."/>
            <person name="Badalamenti J.P."/>
            <person name="Herman A."/>
            <person name="Mangelson H."/>
            <person name="Liachko I."/>
            <person name="Sullivan S."/>
            <person name="Sone E.D."/>
            <person name="Koren S."/>
            <person name="Silverstein K.A.T."/>
            <person name="Beckman K.B."/>
            <person name="Gohl D.M."/>
        </authorList>
    </citation>
    <scope>NUCLEOTIDE SEQUENCE</scope>
    <source>
        <strain evidence="1">Duluth1</strain>
        <tissue evidence="1">Whole animal</tissue>
    </source>
</reference>
<reference evidence="1" key="2">
    <citation type="submission" date="2020-11" db="EMBL/GenBank/DDBJ databases">
        <authorList>
            <person name="McCartney M.A."/>
            <person name="Auch B."/>
            <person name="Kono T."/>
            <person name="Mallez S."/>
            <person name="Becker A."/>
            <person name="Gohl D.M."/>
            <person name="Silverstein K.A.T."/>
            <person name="Koren S."/>
            <person name="Bechman K.B."/>
            <person name="Herman A."/>
            <person name="Abrahante J.E."/>
            <person name="Garbe J."/>
        </authorList>
    </citation>
    <scope>NUCLEOTIDE SEQUENCE</scope>
    <source>
        <strain evidence="1">Duluth1</strain>
        <tissue evidence="1">Whole animal</tissue>
    </source>
</reference>
<dbReference type="Proteomes" id="UP000828390">
    <property type="component" value="Unassembled WGS sequence"/>
</dbReference>
<comment type="caution">
    <text evidence="1">The sequence shown here is derived from an EMBL/GenBank/DDBJ whole genome shotgun (WGS) entry which is preliminary data.</text>
</comment>
<dbReference type="EMBL" id="JAIWYP010000007">
    <property type="protein sequence ID" value="KAH3791535.1"/>
    <property type="molecule type" value="Genomic_DNA"/>
</dbReference>
<proteinExistence type="predicted"/>
<dbReference type="AlphaFoldDB" id="A0A9D4F7V4"/>
<protein>
    <submittedName>
        <fullName evidence="1">Uncharacterized protein</fullName>
    </submittedName>
</protein>
<keyword evidence="2" id="KW-1185">Reference proteome</keyword>
<sequence>MRVLRDLHGRHLTYSGQNLSVRTRLALSFATSVNLTSARPGSYRKHANNLHLRALFLHFCGKESGIHNRPQPYQAISSYATVYY</sequence>
<gene>
    <name evidence="1" type="ORF">DPMN_145023</name>
</gene>
<name>A0A9D4F7V4_DREPO</name>
<evidence type="ECO:0000313" key="2">
    <source>
        <dbReference type="Proteomes" id="UP000828390"/>
    </source>
</evidence>
<accession>A0A9D4F7V4</accession>